<feature type="transmembrane region" description="Helical" evidence="7">
    <location>
        <begin position="375"/>
        <end position="394"/>
    </location>
</feature>
<dbReference type="FunCoup" id="A0A286UDS7">
    <property type="interactions" value="20"/>
</dbReference>
<dbReference type="Gene3D" id="1.20.1250.20">
    <property type="entry name" value="MFS general substrate transporter like domains"/>
    <property type="match status" value="2"/>
</dbReference>
<evidence type="ECO:0000313" key="10">
    <source>
        <dbReference type="Proteomes" id="UP000217199"/>
    </source>
</evidence>
<feature type="transmembrane region" description="Helical" evidence="7">
    <location>
        <begin position="121"/>
        <end position="138"/>
    </location>
</feature>
<feature type="transmembrane region" description="Helical" evidence="7">
    <location>
        <begin position="305"/>
        <end position="322"/>
    </location>
</feature>
<comment type="caution">
    <text evidence="9">The sequence shown here is derived from an EMBL/GenBank/DDBJ whole genome shotgun (WGS) entry which is preliminary data.</text>
</comment>
<dbReference type="GO" id="GO:0022857">
    <property type="term" value="F:transmembrane transporter activity"/>
    <property type="evidence" value="ECO:0007669"/>
    <property type="project" value="InterPro"/>
</dbReference>
<dbReference type="InterPro" id="IPR020846">
    <property type="entry name" value="MFS_dom"/>
</dbReference>
<feature type="transmembrane region" description="Helical" evidence="7">
    <location>
        <begin position="334"/>
        <end position="355"/>
    </location>
</feature>
<dbReference type="AlphaFoldDB" id="A0A286UDS7"/>
<proteinExistence type="predicted"/>
<dbReference type="InParanoid" id="A0A286UDS7"/>
<feature type="transmembrane region" description="Helical" evidence="7">
    <location>
        <begin position="275"/>
        <end position="293"/>
    </location>
</feature>
<feature type="compositionally biased region" description="Basic and acidic residues" evidence="6">
    <location>
        <begin position="23"/>
        <end position="40"/>
    </location>
</feature>
<dbReference type="InterPro" id="IPR036259">
    <property type="entry name" value="MFS_trans_sf"/>
</dbReference>
<feature type="transmembrane region" description="Helical" evidence="7">
    <location>
        <begin position="406"/>
        <end position="425"/>
    </location>
</feature>
<dbReference type="PANTHER" id="PTHR42718:SF9">
    <property type="entry name" value="MAJOR FACILITATOR SUPERFAMILY MULTIDRUG TRANSPORTER MFSC"/>
    <property type="match status" value="1"/>
</dbReference>
<dbReference type="STRING" id="2282107.A0A286UDS7"/>
<organism evidence="9 10">
    <name type="scientific">Pyrrhoderma noxium</name>
    <dbReference type="NCBI Taxonomy" id="2282107"/>
    <lineage>
        <taxon>Eukaryota</taxon>
        <taxon>Fungi</taxon>
        <taxon>Dikarya</taxon>
        <taxon>Basidiomycota</taxon>
        <taxon>Agaricomycotina</taxon>
        <taxon>Agaricomycetes</taxon>
        <taxon>Hymenochaetales</taxon>
        <taxon>Hymenochaetaceae</taxon>
        <taxon>Pyrrhoderma</taxon>
    </lineage>
</organism>
<reference evidence="9 10" key="1">
    <citation type="journal article" date="2017" name="Mol. Ecol.">
        <title>Comparative and population genomic landscape of Phellinus noxius: A hypervariable fungus causing root rot in trees.</title>
        <authorList>
            <person name="Chung C.L."/>
            <person name="Lee T.J."/>
            <person name="Akiba M."/>
            <person name="Lee H.H."/>
            <person name="Kuo T.H."/>
            <person name="Liu D."/>
            <person name="Ke H.M."/>
            <person name="Yokoi T."/>
            <person name="Roa M.B."/>
            <person name="Lu M.J."/>
            <person name="Chang Y.Y."/>
            <person name="Ann P.J."/>
            <person name="Tsai J.N."/>
            <person name="Chen C.Y."/>
            <person name="Tzean S.S."/>
            <person name="Ota Y."/>
            <person name="Hattori T."/>
            <person name="Sahashi N."/>
            <person name="Liou R.F."/>
            <person name="Kikuchi T."/>
            <person name="Tsai I.J."/>
        </authorList>
    </citation>
    <scope>NUCLEOTIDE SEQUENCE [LARGE SCALE GENOMIC DNA]</scope>
    <source>
        <strain evidence="9 10">FFPRI411160</strain>
    </source>
</reference>
<feature type="transmembrane region" description="Helical" evidence="7">
    <location>
        <begin position="472"/>
        <end position="495"/>
    </location>
</feature>
<keyword evidence="2" id="KW-0813">Transport</keyword>
<sequence length="535" mass="57774">MYPAEKQNPTGEAASTVNSMNIDTEKGVHKSLEDVHDKQGAGDVDTVTARQEISREDTEKQTLTSSDVKTRKEYDMGKTKRWFMVILLCSAQFFDIFNSSATLTALPQIGKALDFKASEEQWTVAAYTLTFASFQLVGGRLSDLYHPKPVFIFGYVIVGVFSILCAVSVHPIMLIVFRAVQGIGAALTIPSCISLIIQLVPDPKEQSLALASFGASGAIGNALGFVIGGVLTSRVGWKWVFYLVAILVLPLCVLSWAVVPNVSVDDAKTKRQIDMLGVGTITAGLVLFVYAISDANSVGWGKPQIIVTLILSIVIAIAFFFVERKVPDPAVPPHTWSTPNIIPLFIHCLSSYWFLYGAEIQLVQVFQELFGWSPLASSVYCIPIGIAGLFSSSTTGKIAPYIPMRILLLLGQVFMCTGAILFALADRPEKYWSMIFPGMIVGMLGIGFAYVGGNIAIMSNARKGEEGVVGALMNTAFQLGATVGLAILTSISQGVNNKLAPDADAITQFSGYADGFWSLVALHGIVIIMIIVFIR</sequence>
<gene>
    <name evidence="9" type="ORF">PNOK_0626800</name>
</gene>
<dbReference type="PROSITE" id="PS50850">
    <property type="entry name" value="MFS"/>
    <property type="match status" value="1"/>
</dbReference>
<comment type="subcellular location">
    <subcellularLocation>
        <location evidence="1">Membrane</location>
        <topology evidence="1">Multi-pass membrane protein</topology>
    </subcellularLocation>
</comment>
<keyword evidence="4 7" id="KW-1133">Transmembrane helix</keyword>
<feature type="transmembrane region" description="Helical" evidence="7">
    <location>
        <begin position="431"/>
        <end position="451"/>
    </location>
</feature>
<name>A0A286UDS7_9AGAM</name>
<feature type="compositionally biased region" description="Polar residues" evidence="6">
    <location>
        <begin position="7"/>
        <end position="22"/>
    </location>
</feature>
<feature type="transmembrane region" description="Helical" evidence="7">
    <location>
        <begin position="239"/>
        <end position="263"/>
    </location>
</feature>
<evidence type="ECO:0000256" key="5">
    <source>
        <dbReference type="ARBA" id="ARBA00023136"/>
    </source>
</evidence>
<feature type="transmembrane region" description="Helical" evidence="7">
    <location>
        <begin position="150"/>
        <end position="169"/>
    </location>
</feature>
<keyword evidence="3 7" id="KW-0812">Transmembrane</keyword>
<keyword evidence="10" id="KW-1185">Reference proteome</keyword>
<feature type="transmembrane region" description="Helical" evidence="7">
    <location>
        <begin position="82"/>
        <end position="101"/>
    </location>
</feature>
<evidence type="ECO:0000256" key="2">
    <source>
        <dbReference type="ARBA" id="ARBA00022448"/>
    </source>
</evidence>
<evidence type="ECO:0000259" key="8">
    <source>
        <dbReference type="PROSITE" id="PS50850"/>
    </source>
</evidence>
<evidence type="ECO:0000313" key="9">
    <source>
        <dbReference type="EMBL" id="PAV17782.1"/>
    </source>
</evidence>
<keyword evidence="5 7" id="KW-0472">Membrane</keyword>
<feature type="transmembrane region" description="Helical" evidence="7">
    <location>
        <begin position="175"/>
        <end position="196"/>
    </location>
</feature>
<dbReference type="PANTHER" id="PTHR42718">
    <property type="entry name" value="MAJOR FACILITATOR SUPERFAMILY MULTIDRUG TRANSPORTER MFSC"/>
    <property type="match status" value="1"/>
</dbReference>
<evidence type="ECO:0000256" key="1">
    <source>
        <dbReference type="ARBA" id="ARBA00004141"/>
    </source>
</evidence>
<accession>A0A286UDS7</accession>
<feature type="transmembrane region" description="Helical" evidence="7">
    <location>
        <begin position="515"/>
        <end position="534"/>
    </location>
</feature>
<dbReference type="Pfam" id="PF07690">
    <property type="entry name" value="MFS_1"/>
    <property type="match status" value="1"/>
</dbReference>
<feature type="region of interest" description="Disordered" evidence="6">
    <location>
        <begin position="1"/>
        <end position="64"/>
    </location>
</feature>
<dbReference type="GO" id="GO:0016020">
    <property type="term" value="C:membrane"/>
    <property type="evidence" value="ECO:0007669"/>
    <property type="project" value="UniProtKB-SubCell"/>
</dbReference>
<evidence type="ECO:0000256" key="3">
    <source>
        <dbReference type="ARBA" id="ARBA00022692"/>
    </source>
</evidence>
<feature type="transmembrane region" description="Helical" evidence="7">
    <location>
        <begin position="208"/>
        <end position="227"/>
    </location>
</feature>
<dbReference type="EMBL" id="NBII01000006">
    <property type="protein sequence ID" value="PAV17782.1"/>
    <property type="molecule type" value="Genomic_DNA"/>
</dbReference>
<evidence type="ECO:0000256" key="7">
    <source>
        <dbReference type="SAM" id="Phobius"/>
    </source>
</evidence>
<dbReference type="SUPFAM" id="SSF103473">
    <property type="entry name" value="MFS general substrate transporter"/>
    <property type="match status" value="1"/>
</dbReference>
<evidence type="ECO:0000256" key="6">
    <source>
        <dbReference type="SAM" id="MobiDB-lite"/>
    </source>
</evidence>
<evidence type="ECO:0000256" key="4">
    <source>
        <dbReference type="ARBA" id="ARBA00022989"/>
    </source>
</evidence>
<dbReference type="InterPro" id="IPR011701">
    <property type="entry name" value="MFS"/>
</dbReference>
<dbReference type="Proteomes" id="UP000217199">
    <property type="component" value="Unassembled WGS sequence"/>
</dbReference>
<feature type="domain" description="Major facilitator superfamily (MFS) profile" evidence="8">
    <location>
        <begin position="84"/>
        <end position="535"/>
    </location>
</feature>
<dbReference type="OrthoDB" id="440755at2759"/>
<dbReference type="PRINTS" id="PR01036">
    <property type="entry name" value="TCRTETB"/>
</dbReference>
<protein>
    <submittedName>
        <fullName evidence="9">MFS general substrate transporter</fullName>
    </submittedName>
</protein>